<reference evidence="1 2" key="1">
    <citation type="submission" date="2024-04" db="EMBL/GenBank/DDBJ databases">
        <title>Flavobacterium sp. DGU11 16S ribosomal RNA gene Genome sequencing and assembly.</title>
        <authorList>
            <person name="Park S."/>
        </authorList>
    </citation>
    <scope>NUCLEOTIDE SEQUENCE [LARGE SCALE GENOMIC DNA]</scope>
    <source>
        <strain evidence="1 2">DGU11</strain>
    </source>
</reference>
<dbReference type="EMBL" id="JBBYHR010000013">
    <property type="protein sequence ID" value="MEL1246257.1"/>
    <property type="molecule type" value="Genomic_DNA"/>
</dbReference>
<sequence length="216" mass="23915">MDLHKLILRIMPPFNDIRRDVDMLRLTNPGKVPAELSRLYINKLRNKYTSVGIASALPGIIPGLGTAAQIAMEAGAVSADIVLMLRWMASICYGTGLIYGNDTETDFEDEFTLVLGIWSGVVLPEKAAMAKGEKISIQHFDKHITDRIRNRMNQKIGRKLVTKYGSKRGGAALGRLIPFGIGAAVGGTFNYFTLQRFGKAADDYFRKDYHTFAVTD</sequence>
<dbReference type="InterPro" id="IPR024787">
    <property type="entry name" value="EcsC"/>
</dbReference>
<organism evidence="1 2">
    <name type="scientific">Flavobacterium arundinis</name>
    <dbReference type="NCBI Taxonomy" id="3139143"/>
    <lineage>
        <taxon>Bacteria</taxon>
        <taxon>Pseudomonadati</taxon>
        <taxon>Bacteroidota</taxon>
        <taxon>Flavobacteriia</taxon>
        <taxon>Flavobacteriales</taxon>
        <taxon>Flavobacteriaceae</taxon>
        <taxon>Flavobacterium</taxon>
    </lineage>
</organism>
<proteinExistence type="predicted"/>
<evidence type="ECO:0000313" key="1">
    <source>
        <dbReference type="EMBL" id="MEL1246257.1"/>
    </source>
</evidence>
<accession>A0ABU9I1F5</accession>
<evidence type="ECO:0000313" key="2">
    <source>
        <dbReference type="Proteomes" id="UP001464555"/>
    </source>
</evidence>
<dbReference type="Proteomes" id="UP001464555">
    <property type="component" value="Unassembled WGS sequence"/>
</dbReference>
<dbReference type="RefSeq" id="WP_341698553.1">
    <property type="nucleotide sequence ID" value="NZ_JBBYHR010000013.1"/>
</dbReference>
<comment type="caution">
    <text evidence="1">The sequence shown here is derived from an EMBL/GenBank/DDBJ whole genome shotgun (WGS) entry which is preliminary data.</text>
</comment>
<keyword evidence="2" id="KW-1185">Reference proteome</keyword>
<name>A0ABU9I1F5_9FLAO</name>
<dbReference type="Pfam" id="PF12787">
    <property type="entry name" value="EcsC"/>
    <property type="match status" value="1"/>
</dbReference>
<protein>
    <submittedName>
        <fullName evidence="1">EcsC family protein</fullName>
    </submittedName>
</protein>
<gene>
    <name evidence="1" type="ORF">AAEO56_18430</name>
</gene>